<gene>
    <name evidence="6" type="ORF">HS088_TW02G00399</name>
</gene>
<comment type="similarity">
    <text evidence="1 4">Belongs to the UDP-glycosyltransferase family.</text>
</comment>
<dbReference type="PANTHER" id="PTHR48048:SF94">
    <property type="entry name" value="GLYCOSYLTRANSFERASE"/>
    <property type="match status" value="1"/>
</dbReference>
<dbReference type="AlphaFoldDB" id="A0A7J7DZ82"/>
<evidence type="ECO:0000256" key="5">
    <source>
        <dbReference type="RuleBase" id="RU362057"/>
    </source>
</evidence>
<dbReference type="OrthoDB" id="5835829at2759"/>
<dbReference type="EC" id="2.4.1.-" evidence="5"/>
<dbReference type="Gene3D" id="3.40.50.2000">
    <property type="entry name" value="Glycogen Phosphorylase B"/>
    <property type="match status" value="2"/>
</dbReference>
<evidence type="ECO:0000256" key="3">
    <source>
        <dbReference type="ARBA" id="ARBA00022679"/>
    </source>
</evidence>
<evidence type="ECO:0000313" key="6">
    <source>
        <dbReference type="EMBL" id="KAF5751386.1"/>
    </source>
</evidence>
<dbReference type="InterPro" id="IPR035595">
    <property type="entry name" value="UDP_glycos_trans_CS"/>
</dbReference>
<organism evidence="6 7">
    <name type="scientific">Tripterygium wilfordii</name>
    <name type="common">Thunder God vine</name>
    <dbReference type="NCBI Taxonomy" id="458696"/>
    <lineage>
        <taxon>Eukaryota</taxon>
        <taxon>Viridiplantae</taxon>
        <taxon>Streptophyta</taxon>
        <taxon>Embryophyta</taxon>
        <taxon>Tracheophyta</taxon>
        <taxon>Spermatophyta</taxon>
        <taxon>Magnoliopsida</taxon>
        <taxon>eudicotyledons</taxon>
        <taxon>Gunneridae</taxon>
        <taxon>Pentapetalae</taxon>
        <taxon>rosids</taxon>
        <taxon>fabids</taxon>
        <taxon>Celastrales</taxon>
        <taxon>Celastraceae</taxon>
        <taxon>Tripterygium</taxon>
    </lineage>
</organism>
<dbReference type="CDD" id="cd03784">
    <property type="entry name" value="GT1_Gtf-like"/>
    <property type="match status" value="1"/>
</dbReference>
<keyword evidence="2 4" id="KW-0328">Glycosyltransferase</keyword>
<dbReference type="Proteomes" id="UP000593562">
    <property type="component" value="Unassembled WGS sequence"/>
</dbReference>
<sequence>MKSELIFVPVPGPTHLVSTIEFAKLLLDRDDQICITILLMKVSLEDISTSLTDSNPRIQLVRLPQLEPPPADLLRKSFEAYFTTFVESHVELVRTIVSEIVSSRSESDSVRVVGLVVDFFCVSMIDVAKELDLPSYIFLTTNAGFLSLMLYLPTRHSENSSEFHDSDPELLISGFVNPVPPRVLLEAVHNKDGGYAAFVKLAQKFKEAKGIIVNTFTELEPTMLNSFSASGTGTPSVYPVGPIVQTKGIPNSDLDRVQCEKMMKWLDGQPDSSVVFLCFGSIGGFGAPQVKELALGLENSGLRFLWSLRLPRPLNEEPGSGPYTKPEEMLPDGFLDRIEGKGLILSGWVPQMAVLSHKAVGGFVSHCGWNSISESLWCGVPIATWPLYAEQKLNAFIMVKELGLAVELRGNRDLVMADEVERAVRCLMDGDNEVREKVRRMSEMAKNAVMEGGSSFNSLGLLIKDMTSCV</sequence>
<keyword evidence="7" id="KW-1185">Reference proteome</keyword>
<evidence type="ECO:0000313" key="7">
    <source>
        <dbReference type="Proteomes" id="UP000593562"/>
    </source>
</evidence>
<accession>A0A7J7DZ82</accession>
<dbReference type="FunCoup" id="A0A7J7DZ82">
    <property type="interactions" value="1112"/>
</dbReference>
<evidence type="ECO:0000256" key="1">
    <source>
        <dbReference type="ARBA" id="ARBA00009995"/>
    </source>
</evidence>
<dbReference type="InterPro" id="IPR050481">
    <property type="entry name" value="UDP-glycosyltransf_plant"/>
</dbReference>
<dbReference type="PROSITE" id="PS00375">
    <property type="entry name" value="UDPGT"/>
    <property type="match status" value="1"/>
</dbReference>
<dbReference type="PANTHER" id="PTHR48048">
    <property type="entry name" value="GLYCOSYLTRANSFERASE"/>
    <property type="match status" value="1"/>
</dbReference>
<dbReference type="SUPFAM" id="SSF53756">
    <property type="entry name" value="UDP-Glycosyltransferase/glycogen phosphorylase"/>
    <property type="match status" value="1"/>
</dbReference>
<proteinExistence type="inferred from homology"/>
<dbReference type="InParanoid" id="A0A7J7DZ82"/>
<dbReference type="InterPro" id="IPR002213">
    <property type="entry name" value="UDP_glucos_trans"/>
</dbReference>
<name>A0A7J7DZ82_TRIWF</name>
<dbReference type="FunFam" id="3.40.50.2000:FF:000056">
    <property type="entry name" value="Glycosyltransferase"/>
    <property type="match status" value="1"/>
</dbReference>
<comment type="caution">
    <text evidence="6">The sequence shown here is derived from an EMBL/GenBank/DDBJ whole genome shotgun (WGS) entry which is preliminary data.</text>
</comment>
<dbReference type="EMBL" id="JAAARO010000002">
    <property type="protein sequence ID" value="KAF5751386.1"/>
    <property type="molecule type" value="Genomic_DNA"/>
</dbReference>
<dbReference type="Pfam" id="PF00201">
    <property type="entry name" value="UDPGT"/>
    <property type="match status" value="1"/>
</dbReference>
<evidence type="ECO:0000256" key="2">
    <source>
        <dbReference type="ARBA" id="ARBA00022676"/>
    </source>
</evidence>
<dbReference type="GO" id="GO:0035251">
    <property type="term" value="F:UDP-glucosyltransferase activity"/>
    <property type="evidence" value="ECO:0007669"/>
    <property type="project" value="InterPro"/>
</dbReference>
<dbReference type="FunFam" id="3.40.50.2000:FF:000080">
    <property type="entry name" value="Glycosyltransferase"/>
    <property type="match status" value="1"/>
</dbReference>
<evidence type="ECO:0000256" key="4">
    <source>
        <dbReference type="RuleBase" id="RU003718"/>
    </source>
</evidence>
<keyword evidence="3 4" id="KW-0808">Transferase</keyword>
<reference evidence="6 7" key="1">
    <citation type="journal article" date="2020" name="Nat. Commun.">
        <title>Genome of Tripterygium wilfordii and identification of cytochrome P450 involved in triptolide biosynthesis.</title>
        <authorList>
            <person name="Tu L."/>
            <person name="Su P."/>
            <person name="Zhang Z."/>
            <person name="Gao L."/>
            <person name="Wang J."/>
            <person name="Hu T."/>
            <person name="Zhou J."/>
            <person name="Zhang Y."/>
            <person name="Zhao Y."/>
            <person name="Liu Y."/>
            <person name="Song Y."/>
            <person name="Tong Y."/>
            <person name="Lu Y."/>
            <person name="Yang J."/>
            <person name="Xu C."/>
            <person name="Jia M."/>
            <person name="Peters R.J."/>
            <person name="Huang L."/>
            <person name="Gao W."/>
        </authorList>
    </citation>
    <scope>NUCLEOTIDE SEQUENCE [LARGE SCALE GENOMIC DNA]</scope>
    <source>
        <strain evidence="7">cv. XIE 37</strain>
        <tissue evidence="6">Leaf</tissue>
    </source>
</reference>
<protein>
    <recommendedName>
        <fullName evidence="5">Glycosyltransferase</fullName>
        <ecNumber evidence="5">2.4.1.-</ecNumber>
    </recommendedName>
</protein>